<sequence length="360" mass="41308">MRGIRILLLLLCVTGVLTGCEKKEDILMTIENEEVPLGEGMIYLKLAAEDFEALGGQDIWKISLTGQDAVQTVGERALQSLVRTKVLAREGAGDVTQEEQRELEEMRGQLEEALGKEFCKQWKITEDVLERVLRESFFADRYQTSQQFTTDQEELQNKVDEAFAWYDNTDVEAYLQKVRLLPLMVYTGEWADGTWVEYPEERKEKQQAKIEEAYGRLEEGEDFQTVAAQFGEDASPSDNPLLNEGIIRAAGDGTVFYRGQIQPDLAERIFRIPANEHTDIISVKYGFIILFVLEYPETAGLDRRQYTSQLETAKKQYREDLMSGFQLQGFNDLYEQIEQRTPISIDEELWTKAVSDFFAP</sequence>
<dbReference type="InterPro" id="IPR050245">
    <property type="entry name" value="PrsA_foldase"/>
</dbReference>
<dbReference type="PROSITE" id="PS51257">
    <property type="entry name" value="PROKAR_LIPOPROTEIN"/>
    <property type="match status" value="1"/>
</dbReference>
<evidence type="ECO:0000313" key="4">
    <source>
        <dbReference type="Proteomes" id="UP000657006"/>
    </source>
</evidence>
<dbReference type="Proteomes" id="UP000657006">
    <property type="component" value="Unassembled WGS sequence"/>
</dbReference>
<dbReference type="PANTHER" id="PTHR47245:SF2">
    <property type="entry name" value="PEPTIDYL-PROLYL CIS-TRANS ISOMERASE HP_0175-RELATED"/>
    <property type="match status" value="1"/>
</dbReference>
<dbReference type="Gene3D" id="3.10.50.40">
    <property type="match status" value="1"/>
</dbReference>
<name>A0A926I2C3_9FIRM</name>
<feature type="domain" description="PpiC" evidence="2">
    <location>
        <begin position="196"/>
        <end position="294"/>
    </location>
</feature>
<comment type="caution">
    <text evidence="3">The sequence shown here is derived from an EMBL/GenBank/DDBJ whole genome shotgun (WGS) entry which is preliminary data.</text>
</comment>
<dbReference type="PROSITE" id="PS50198">
    <property type="entry name" value="PPIC_PPIASE_2"/>
    <property type="match status" value="1"/>
</dbReference>
<protein>
    <submittedName>
        <fullName evidence="3">Peptidylprolyl isomerase</fullName>
    </submittedName>
</protein>
<dbReference type="InterPro" id="IPR000297">
    <property type="entry name" value="PPIase_PpiC"/>
</dbReference>
<evidence type="ECO:0000259" key="2">
    <source>
        <dbReference type="PROSITE" id="PS50198"/>
    </source>
</evidence>
<dbReference type="PANTHER" id="PTHR47245">
    <property type="entry name" value="PEPTIDYLPROLYL ISOMERASE"/>
    <property type="match status" value="1"/>
</dbReference>
<dbReference type="AlphaFoldDB" id="A0A926I2C3"/>
<gene>
    <name evidence="3" type="ORF">H8730_10155</name>
</gene>
<organism evidence="3 4">
    <name type="scientific">Bianquea renquensis</name>
    <dbReference type="NCBI Taxonomy" id="2763661"/>
    <lineage>
        <taxon>Bacteria</taxon>
        <taxon>Bacillati</taxon>
        <taxon>Bacillota</taxon>
        <taxon>Clostridia</taxon>
        <taxon>Eubacteriales</taxon>
        <taxon>Bianqueaceae</taxon>
        <taxon>Bianquea</taxon>
    </lineage>
</organism>
<keyword evidence="1 3" id="KW-0413">Isomerase</keyword>
<dbReference type="InterPro" id="IPR046357">
    <property type="entry name" value="PPIase_dom_sf"/>
</dbReference>
<dbReference type="RefSeq" id="WP_177720010.1">
    <property type="nucleotide sequence ID" value="NZ_JACRSQ010000014.1"/>
</dbReference>
<evidence type="ECO:0000256" key="1">
    <source>
        <dbReference type="PROSITE-ProRule" id="PRU00278"/>
    </source>
</evidence>
<proteinExistence type="predicted"/>
<keyword evidence="1" id="KW-0697">Rotamase</keyword>
<dbReference type="EMBL" id="JACRSQ010000014">
    <property type="protein sequence ID" value="MBC8543906.1"/>
    <property type="molecule type" value="Genomic_DNA"/>
</dbReference>
<dbReference type="Pfam" id="PF00639">
    <property type="entry name" value="Rotamase"/>
    <property type="match status" value="1"/>
</dbReference>
<accession>A0A926I2C3</accession>
<dbReference type="GO" id="GO:0003755">
    <property type="term" value="F:peptidyl-prolyl cis-trans isomerase activity"/>
    <property type="evidence" value="ECO:0007669"/>
    <property type="project" value="UniProtKB-KW"/>
</dbReference>
<dbReference type="SUPFAM" id="SSF54534">
    <property type="entry name" value="FKBP-like"/>
    <property type="match status" value="1"/>
</dbReference>
<keyword evidence="4" id="KW-1185">Reference proteome</keyword>
<reference evidence="3" key="1">
    <citation type="submission" date="2020-08" db="EMBL/GenBank/DDBJ databases">
        <title>Genome public.</title>
        <authorList>
            <person name="Liu C."/>
            <person name="Sun Q."/>
        </authorList>
    </citation>
    <scope>NUCLEOTIDE SEQUENCE</scope>
    <source>
        <strain evidence="3">NSJ-32</strain>
    </source>
</reference>
<evidence type="ECO:0000313" key="3">
    <source>
        <dbReference type="EMBL" id="MBC8543906.1"/>
    </source>
</evidence>